<evidence type="ECO:0000256" key="2">
    <source>
        <dbReference type="ARBA" id="ARBA00023002"/>
    </source>
</evidence>
<dbReference type="GO" id="GO:0016616">
    <property type="term" value="F:oxidoreductase activity, acting on the CH-OH group of donors, NAD or NADP as acceptor"/>
    <property type="evidence" value="ECO:0007669"/>
    <property type="project" value="TreeGrafter"/>
</dbReference>
<gene>
    <name evidence="4" type="ORF">SMC7_02135</name>
</gene>
<dbReference type="PANTHER" id="PTHR42760">
    <property type="entry name" value="SHORT-CHAIN DEHYDROGENASES/REDUCTASES FAMILY MEMBER"/>
    <property type="match status" value="1"/>
</dbReference>
<dbReference type="SMART" id="SM00822">
    <property type="entry name" value="PKS_KR"/>
    <property type="match status" value="1"/>
</dbReference>
<dbReference type="RefSeq" id="WP_119088735.1">
    <property type="nucleotide sequence ID" value="NZ_QXIS01000012.1"/>
</dbReference>
<dbReference type="InterPro" id="IPR020904">
    <property type="entry name" value="Sc_DH/Rdtase_CS"/>
</dbReference>
<dbReference type="GO" id="GO:0030497">
    <property type="term" value="P:fatty acid elongation"/>
    <property type="evidence" value="ECO:0007669"/>
    <property type="project" value="TreeGrafter"/>
</dbReference>
<dbReference type="InterPro" id="IPR002347">
    <property type="entry name" value="SDR_fam"/>
</dbReference>
<comment type="similarity">
    <text evidence="1">Belongs to the short-chain dehydrogenases/reductases (SDR) family.</text>
</comment>
<accession>A0A398D2K0</accession>
<organism evidence="4 5">
    <name type="scientific">Candidatus Cryosericum terrychapinii</name>
    <dbReference type="NCBI Taxonomy" id="2290919"/>
    <lineage>
        <taxon>Bacteria</taxon>
        <taxon>Pseudomonadati</taxon>
        <taxon>Caldisericota/Cryosericota group</taxon>
        <taxon>Candidatus Cryosericota</taxon>
        <taxon>Candidatus Cryosericia</taxon>
        <taxon>Candidatus Cryosericales</taxon>
        <taxon>Candidatus Cryosericaceae</taxon>
        <taxon>Candidatus Cryosericum</taxon>
    </lineage>
</organism>
<dbReference type="AlphaFoldDB" id="A0A398D2K0"/>
<dbReference type="Pfam" id="PF13561">
    <property type="entry name" value="adh_short_C2"/>
    <property type="match status" value="1"/>
</dbReference>
<comment type="caution">
    <text evidence="4">The sequence shown here is derived from an EMBL/GenBank/DDBJ whole genome shotgun (WGS) entry which is preliminary data.</text>
</comment>
<protein>
    <submittedName>
        <fullName evidence="4">SDR family oxidoreductase</fullName>
    </submittedName>
</protein>
<dbReference type="PROSITE" id="PS00061">
    <property type="entry name" value="ADH_SHORT"/>
    <property type="match status" value="1"/>
</dbReference>
<keyword evidence="2" id="KW-0560">Oxidoreductase</keyword>
<dbReference type="SUPFAM" id="SSF51735">
    <property type="entry name" value="NAD(P)-binding Rossmann-fold domains"/>
    <property type="match status" value="1"/>
</dbReference>
<keyword evidence="5" id="KW-1185">Reference proteome</keyword>
<dbReference type="FunFam" id="3.40.50.720:FF:000173">
    <property type="entry name" value="3-oxoacyl-[acyl-carrier protein] reductase"/>
    <property type="match status" value="1"/>
</dbReference>
<evidence type="ECO:0000313" key="4">
    <source>
        <dbReference type="EMBL" id="RIE06427.1"/>
    </source>
</evidence>
<name>A0A398D2K0_9BACT</name>
<dbReference type="NCBIfam" id="NF009466">
    <property type="entry name" value="PRK12826.1-2"/>
    <property type="match status" value="1"/>
</dbReference>
<dbReference type="OrthoDB" id="9803333at2"/>
<dbReference type="PRINTS" id="PR00080">
    <property type="entry name" value="SDRFAMILY"/>
</dbReference>
<dbReference type="InterPro" id="IPR036291">
    <property type="entry name" value="NAD(P)-bd_dom_sf"/>
</dbReference>
<evidence type="ECO:0000256" key="1">
    <source>
        <dbReference type="ARBA" id="ARBA00006484"/>
    </source>
</evidence>
<dbReference type="NCBIfam" id="NF005559">
    <property type="entry name" value="PRK07231.1"/>
    <property type="match status" value="1"/>
</dbReference>
<dbReference type="PANTHER" id="PTHR42760:SF135">
    <property type="entry name" value="BLL7886 PROTEIN"/>
    <property type="match status" value="1"/>
</dbReference>
<reference evidence="4 5" key="1">
    <citation type="submission" date="2018-09" db="EMBL/GenBank/DDBJ databases">
        <title>Discovery and Ecogenomic Context for Candidatus Cryosericales, a Global Caldiserica Order Active in Thawing Permafrost.</title>
        <authorList>
            <person name="Martinez M.A."/>
            <person name="Woodcroft B.J."/>
            <person name="Ignacio Espinoza J.C."/>
            <person name="Zayed A."/>
            <person name="Singleton C.M."/>
            <person name="Boyd J."/>
            <person name="Li Y.-F."/>
            <person name="Purvine S."/>
            <person name="Maughan H."/>
            <person name="Hodgkins S.B."/>
            <person name="Anderson D."/>
            <person name="Sederholm M."/>
            <person name="Temperton B."/>
            <person name="Saleska S.R."/>
            <person name="Tyson G.W."/>
            <person name="Rich V.I."/>
        </authorList>
    </citation>
    <scope>NUCLEOTIDE SEQUENCE [LARGE SCALE GENOMIC DNA]</scope>
    <source>
        <strain evidence="4 5">SMC7</strain>
    </source>
</reference>
<dbReference type="Proteomes" id="UP000266328">
    <property type="component" value="Unassembled WGS sequence"/>
</dbReference>
<evidence type="ECO:0000313" key="5">
    <source>
        <dbReference type="Proteomes" id="UP000266328"/>
    </source>
</evidence>
<dbReference type="PRINTS" id="PR00081">
    <property type="entry name" value="GDHRDH"/>
</dbReference>
<dbReference type="Gene3D" id="3.40.50.720">
    <property type="entry name" value="NAD(P)-binding Rossmann-like Domain"/>
    <property type="match status" value="1"/>
</dbReference>
<feature type="domain" description="Ketoreductase" evidence="3">
    <location>
        <begin position="10"/>
        <end position="198"/>
    </location>
</feature>
<proteinExistence type="inferred from homology"/>
<dbReference type="InterPro" id="IPR057326">
    <property type="entry name" value="KR_dom"/>
</dbReference>
<sequence length="261" mass="27138">MTKGYGLQDKVVIVTGGAAGIGRATAKRFAEEGARVSIWDMNAEAGAATLADLKQLDTPVMFQAVNVVDAEAVEKAVAEVVETWGHIDVLVNNAGITRDGQLVKFKEGVVTGTMSDANFDAVIGVNLRGVFVATRAVAPYMIKQGHGVILSASSVVAAFGNFGQTNYAATKAGLIAMTKTWARELGKYGIRVNAVAPGFIMTDMVAAMPEKVLEGMVAHTPVGRIGAPEDVANSYVWLASDQAAFIHGATLAVDGGIVLGT</sequence>
<evidence type="ECO:0000259" key="3">
    <source>
        <dbReference type="SMART" id="SM00822"/>
    </source>
</evidence>
<dbReference type="EMBL" id="QXIS01000012">
    <property type="protein sequence ID" value="RIE06427.1"/>
    <property type="molecule type" value="Genomic_DNA"/>
</dbReference>